<dbReference type="Gene3D" id="2.30.30.290">
    <property type="entry name" value="YopX-like domains"/>
    <property type="match status" value="1"/>
</dbReference>
<evidence type="ECO:0000313" key="2">
    <source>
        <dbReference type="EMBL" id="ASA22020.1"/>
    </source>
</evidence>
<gene>
    <name evidence="2" type="ORF">B9T62_15300</name>
</gene>
<reference evidence="2 3" key="1">
    <citation type="submission" date="2017-06" db="EMBL/GenBank/DDBJ databases">
        <title>Complete genome sequence of Paenibacillus donghaensis KCTC 13049T isolated from East Sea sediment, South Korea.</title>
        <authorList>
            <person name="Jung B.K."/>
            <person name="Hong S.-J."/>
            <person name="Shin J.-H."/>
        </authorList>
    </citation>
    <scope>NUCLEOTIDE SEQUENCE [LARGE SCALE GENOMIC DNA]</scope>
    <source>
        <strain evidence="2 3">KCTC 13049</strain>
    </source>
</reference>
<dbReference type="EMBL" id="CP021780">
    <property type="protein sequence ID" value="ASA22020.1"/>
    <property type="molecule type" value="Genomic_DNA"/>
</dbReference>
<dbReference type="OrthoDB" id="1809393at2"/>
<accession>A0A2Z2KFX0</accession>
<dbReference type="InterPro" id="IPR019096">
    <property type="entry name" value="YopX_protein"/>
</dbReference>
<dbReference type="Pfam" id="PF09643">
    <property type="entry name" value="YopX"/>
    <property type="match status" value="1"/>
</dbReference>
<dbReference type="InterPro" id="IPR023385">
    <property type="entry name" value="YopX-like_C"/>
</dbReference>
<dbReference type="Proteomes" id="UP000249890">
    <property type="component" value="Chromosome"/>
</dbReference>
<sequence length="149" mass="17279">MGRQPKYRAWYKPLGVMIEPENLVMINFDTKVLGVYMEMDGKGYHVLRMSDFELILYTGVYDEPFNEDEVEISDGDIIRFECEDIGPVTCEVKFQICEFLLISNSFPDGFMRLGEVAEFDREHSWIPFSQRLGNIYDNPELLGGEAEKV</sequence>
<keyword evidence="3" id="KW-1185">Reference proteome</keyword>
<evidence type="ECO:0000313" key="3">
    <source>
        <dbReference type="Proteomes" id="UP000249890"/>
    </source>
</evidence>
<dbReference type="AlphaFoldDB" id="A0A2Z2KFX0"/>
<evidence type="ECO:0000259" key="1">
    <source>
        <dbReference type="Pfam" id="PF09643"/>
    </source>
</evidence>
<proteinExistence type="predicted"/>
<dbReference type="SUPFAM" id="SSF159006">
    <property type="entry name" value="YopX-like"/>
    <property type="match status" value="1"/>
</dbReference>
<feature type="domain" description="YopX protein" evidence="1">
    <location>
        <begin position="6"/>
        <end position="142"/>
    </location>
</feature>
<protein>
    <recommendedName>
        <fullName evidence="1">YopX protein domain-containing protein</fullName>
    </recommendedName>
</protein>
<dbReference type="RefSeq" id="WP_087916025.1">
    <property type="nucleotide sequence ID" value="NZ_CP021780.1"/>
</dbReference>
<dbReference type="KEGG" id="pdh:B9T62_15300"/>
<organism evidence="2 3">
    <name type="scientific">Paenibacillus donghaensis</name>
    <dbReference type="NCBI Taxonomy" id="414771"/>
    <lineage>
        <taxon>Bacteria</taxon>
        <taxon>Bacillati</taxon>
        <taxon>Bacillota</taxon>
        <taxon>Bacilli</taxon>
        <taxon>Bacillales</taxon>
        <taxon>Paenibacillaceae</taxon>
        <taxon>Paenibacillus</taxon>
    </lineage>
</organism>
<name>A0A2Z2KFX0_9BACL</name>